<sequence length="267" mass="28814">MATTAHCLFCFEVLSARLEKREPLNLSQVEELWAAYQSSDEGAKVPDTLGTPDDDDDDEDGEDDEALDDGEAEEEDPSPSSSTLQIPRIPRLQAPSPSTASTASTPSSLSAASSRAALGSASKSSSNSSFFSFARRSPQPSPLPPKKEEEHPLFVTWNTVSSRGHKTLRGCIGTFEPHPLESGLKSYALTSAFDDTRFPPISASELPTLSTSITLLAAFTPCAHALDWDLGTHGLRLSFSQHHKRHGATYLPDVALEQGWSKEETVV</sequence>
<dbReference type="PANTHER" id="PTHR13016">
    <property type="entry name" value="AMMECR1 HOMOLOG"/>
    <property type="match status" value="1"/>
</dbReference>
<dbReference type="SUPFAM" id="SSF143447">
    <property type="entry name" value="AMMECR1-like"/>
    <property type="match status" value="1"/>
</dbReference>
<evidence type="ECO:0000259" key="2">
    <source>
        <dbReference type="PROSITE" id="PS51112"/>
    </source>
</evidence>
<proteinExistence type="predicted"/>
<dbReference type="AlphaFoldDB" id="A0A5M8PHR3"/>
<feature type="compositionally biased region" description="Low complexity" evidence="1">
    <location>
        <begin position="94"/>
        <end position="107"/>
    </location>
</feature>
<evidence type="ECO:0000256" key="1">
    <source>
        <dbReference type="SAM" id="MobiDB-lite"/>
    </source>
</evidence>
<feature type="compositionally biased region" description="Low complexity" evidence="1">
    <location>
        <begin position="122"/>
        <end position="138"/>
    </location>
</feature>
<organism evidence="3 4">
    <name type="scientific">Lasallia pustulata</name>
    <dbReference type="NCBI Taxonomy" id="136370"/>
    <lineage>
        <taxon>Eukaryota</taxon>
        <taxon>Fungi</taxon>
        <taxon>Dikarya</taxon>
        <taxon>Ascomycota</taxon>
        <taxon>Pezizomycotina</taxon>
        <taxon>Lecanoromycetes</taxon>
        <taxon>OSLEUM clade</taxon>
        <taxon>Umbilicariomycetidae</taxon>
        <taxon>Umbilicariales</taxon>
        <taxon>Umbilicariaceae</taxon>
        <taxon>Lasallia</taxon>
    </lineage>
</organism>
<dbReference type="Pfam" id="PF01871">
    <property type="entry name" value="AMMECR1"/>
    <property type="match status" value="1"/>
</dbReference>
<dbReference type="InterPro" id="IPR036071">
    <property type="entry name" value="AMMECR1_dom_sf"/>
</dbReference>
<feature type="domain" description="AMMECR1" evidence="2">
    <location>
        <begin position="112"/>
        <end position="267"/>
    </location>
</feature>
<dbReference type="Gene3D" id="3.30.700.20">
    <property type="entry name" value="Hypothetical protein ph0010, domain 1"/>
    <property type="match status" value="1"/>
</dbReference>
<dbReference type="PROSITE" id="PS51112">
    <property type="entry name" value="AMMECR1"/>
    <property type="match status" value="1"/>
</dbReference>
<dbReference type="PANTHER" id="PTHR13016:SF0">
    <property type="entry name" value="AMME SYNDROME CANDIDATE GENE 1 PROTEIN"/>
    <property type="match status" value="1"/>
</dbReference>
<comment type="caution">
    <text evidence="3">The sequence shown here is derived from an EMBL/GenBank/DDBJ whole genome shotgun (WGS) entry which is preliminary data.</text>
</comment>
<dbReference type="InterPro" id="IPR027485">
    <property type="entry name" value="AMMECR1_N"/>
</dbReference>
<feature type="compositionally biased region" description="Acidic residues" evidence="1">
    <location>
        <begin position="52"/>
        <end position="77"/>
    </location>
</feature>
<evidence type="ECO:0000313" key="3">
    <source>
        <dbReference type="EMBL" id="KAA6408937.1"/>
    </source>
</evidence>
<gene>
    <name evidence="3" type="ORF">FRX48_07281</name>
</gene>
<dbReference type="EMBL" id="VXIT01000012">
    <property type="protein sequence ID" value="KAA6408937.1"/>
    <property type="molecule type" value="Genomic_DNA"/>
</dbReference>
<accession>A0A5M8PHR3</accession>
<protein>
    <recommendedName>
        <fullName evidence="2">AMMECR1 domain-containing protein</fullName>
    </recommendedName>
</protein>
<dbReference type="Proteomes" id="UP000324767">
    <property type="component" value="Unassembled WGS sequence"/>
</dbReference>
<dbReference type="OrthoDB" id="24630at2759"/>
<dbReference type="InterPro" id="IPR023473">
    <property type="entry name" value="AMMECR1"/>
</dbReference>
<name>A0A5M8PHR3_9LECA</name>
<dbReference type="InterPro" id="IPR002733">
    <property type="entry name" value="AMMECR1_domain"/>
</dbReference>
<feature type="region of interest" description="Disordered" evidence="1">
    <location>
        <begin position="122"/>
        <end position="150"/>
    </location>
</feature>
<reference evidence="3 4" key="1">
    <citation type="submission" date="2019-09" db="EMBL/GenBank/DDBJ databases">
        <title>The hologenome of the rock-dwelling lichen Lasallia pustulata.</title>
        <authorList>
            <person name="Greshake Tzovaras B."/>
            <person name="Segers F."/>
            <person name="Bicker A."/>
            <person name="Dal Grande F."/>
            <person name="Otte J."/>
            <person name="Hankeln T."/>
            <person name="Schmitt I."/>
            <person name="Ebersberger I."/>
        </authorList>
    </citation>
    <scope>NUCLEOTIDE SEQUENCE [LARGE SCALE GENOMIC DNA]</scope>
    <source>
        <strain evidence="3">A1-1</strain>
    </source>
</reference>
<feature type="region of interest" description="Disordered" evidence="1">
    <location>
        <begin position="36"/>
        <end position="107"/>
    </location>
</feature>
<evidence type="ECO:0000313" key="4">
    <source>
        <dbReference type="Proteomes" id="UP000324767"/>
    </source>
</evidence>